<name>A0A975T9T0_9NOST</name>
<dbReference type="EMBL" id="CP021056">
    <property type="protein sequence ID" value="QXE24772.1"/>
    <property type="molecule type" value="Genomic_DNA"/>
</dbReference>
<proteinExistence type="predicted"/>
<organism evidence="1 2">
    <name type="scientific">Richelia sinica FACHB-800</name>
    <dbReference type="NCBI Taxonomy" id="1357546"/>
    <lineage>
        <taxon>Bacteria</taxon>
        <taxon>Bacillati</taxon>
        <taxon>Cyanobacteriota</taxon>
        <taxon>Cyanophyceae</taxon>
        <taxon>Nostocales</taxon>
        <taxon>Nostocaceae</taxon>
        <taxon>Richelia</taxon>
    </lineage>
</organism>
<dbReference type="KEGG" id="rsin:B6N60_03480"/>
<gene>
    <name evidence="1" type="ORF">B6N60_03480</name>
</gene>
<evidence type="ECO:0000313" key="2">
    <source>
        <dbReference type="Proteomes" id="UP000683511"/>
    </source>
</evidence>
<dbReference type="Proteomes" id="UP000683511">
    <property type="component" value="Chromosome"/>
</dbReference>
<accession>A0A975T9T0</accession>
<dbReference type="AlphaFoldDB" id="A0A975T9T0"/>
<protein>
    <submittedName>
        <fullName evidence="1">Uncharacterized protein</fullName>
    </submittedName>
</protein>
<evidence type="ECO:0000313" key="1">
    <source>
        <dbReference type="EMBL" id="QXE24772.1"/>
    </source>
</evidence>
<reference evidence="1" key="1">
    <citation type="submission" date="2017-04" db="EMBL/GenBank/DDBJ databases">
        <title>Genome deletions in a multicellular cyanobacterial endosymbiont for morphological adaptation in marine diatoms.</title>
        <authorList>
            <person name="Wang Y."/>
            <person name="Gao H."/>
            <person name="Li R."/>
            <person name="Xu X."/>
        </authorList>
    </citation>
    <scope>NUCLEOTIDE SEQUENCE</scope>
    <source>
        <strain evidence="1">FACHB 800</strain>
    </source>
</reference>
<keyword evidence="2" id="KW-1185">Reference proteome</keyword>
<sequence>MLLTTTALPATAQVANYQTTNDVFDRAFFRFDSNFYNNNTPQRQLDSLVGVGLNPHDSFTDNEIVADAELVNSVYRDVLAKQATEDPYLRTPDLPTPYDTSLLMSPRYNANKLKIGTEYRFETLSTR</sequence>